<name>A0A9N9URL0_9HYPO</name>
<feature type="region of interest" description="Disordered" evidence="1">
    <location>
        <begin position="71"/>
        <end position="92"/>
    </location>
</feature>
<evidence type="ECO:0000256" key="1">
    <source>
        <dbReference type="SAM" id="MobiDB-lite"/>
    </source>
</evidence>
<protein>
    <submittedName>
        <fullName evidence="3">Uncharacterized protein</fullName>
    </submittedName>
</protein>
<feature type="region of interest" description="Disordered" evidence="1">
    <location>
        <begin position="167"/>
        <end position="192"/>
    </location>
</feature>
<dbReference type="EMBL" id="CABFNO020001544">
    <property type="protein sequence ID" value="CAG9997107.1"/>
    <property type="molecule type" value="Genomic_DNA"/>
</dbReference>
<keyword evidence="2" id="KW-1133">Transmembrane helix</keyword>
<dbReference type="Proteomes" id="UP000754883">
    <property type="component" value="Unassembled WGS sequence"/>
</dbReference>
<keyword evidence="2" id="KW-0812">Transmembrane</keyword>
<proteinExistence type="predicted"/>
<accession>A0A9N9URL0</accession>
<dbReference type="CDD" id="cd12087">
    <property type="entry name" value="TM_EGFR-like"/>
    <property type="match status" value="1"/>
</dbReference>
<sequence length="217" mass="22799">MSQTDPIAPIVTASIPPGPTVWSLALDTGRSLALDTGDGSSLIIQTELPRTTSKNVEGVPNLASETVSNASTTIQSQSMGQNTTSPSSPGQTSNKTWIAGAVIGPIAFILLLAGAFFLGRRSRRSAKSPRSFSRLNSHEMGQTGEKPPEQAPMPELHEIGIVPSQELYGSFPEHPTVAEKPSNEPLAQELPASIPQAKINGKGCCDKEYGAGLIPDN</sequence>
<organism evidence="3 4">
    <name type="scientific">Clonostachys byssicola</name>
    <dbReference type="NCBI Taxonomy" id="160290"/>
    <lineage>
        <taxon>Eukaryota</taxon>
        <taxon>Fungi</taxon>
        <taxon>Dikarya</taxon>
        <taxon>Ascomycota</taxon>
        <taxon>Pezizomycotina</taxon>
        <taxon>Sordariomycetes</taxon>
        <taxon>Hypocreomycetidae</taxon>
        <taxon>Hypocreales</taxon>
        <taxon>Bionectriaceae</taxon>
        <taxon>Clonostachys</taxon>
    </lineage>
</organism>
<keyword evidence="2" id="KW-0472">Membrane</keyword>
<reference evidence="3 4" key="2">
    <citation type="submission" date="2021-10" db="EMBL/GenBank/DDBJ databases">
        <authorList>
            <person name="Piombo E."/>
        </authorList>
    </citation>
    <scope>NUCLEOTIDE SEQUENCE [LARGE SCALE GENOMIC DNA]</scope>
</reference>
<evidence type="ECO:0000256" key="2">
    <source>
        <dbReference type="SAM" id="Phobius"/>
    </source>
</evidence>
<evidence type="ECO:0000313" key="4">
    <source>
        <dbReference type="Proteomes" id="UP000754883"/>
    </source>
</evidence>
<dbReference type="OrthoDB" id="5150412at2759"/>
<feature type="region of interest" description="Disordered" evidence="1">
    <location>
        <begin position="127"/>
        <end position="153"/>
    </location>
</feature>
<gene>
    <name evidence="3" type="ORF">CBYS24578_00018560</name>
</gene>
<dbReference type="AlphaFoldDB" id="A0A9N9URL0"/>
<reference evidence="4" key="1">
    <citation type="submission" date="2019-06" db="EMBL/GenBank/DDBJ databases">
        <authorList>
            <person name="Broberg M."/>
        </authorList>
    </citation>
    <scope>NUCLEOTIDE SEQUENCE [LARGE SCALE GENOMIC DNA]</scope>
</reference>
<comment type="caution">
    <text evidence="3">The sequence shown here is derived from an EMBL/GenBank/DDBJ whole genome shotgun (WGS) entry which is preliminary data.</text>
</comment>
<feature type="transmembrane region" description="Helical" evidence="2">
    <location>
        <begin position="97"/>
        <end position="118"/>
    </location>
</feature>
<evidence type="ECO:0000313" key="3">
    <source>
        <dbReference type="EMBL" id="CAG9997107.1"/>
    </source>
</evidence>
<keyword evidence="4" id="KW-1185">Reference proteome</keyword>